<evidence type="ECO:0000256" key="2">
    <source>
        <dbReference type="SAM" id="SignalP"/>
    </source>
</evidence>
<evidence type="ECO:0000313" key="3">
    <source>
        <dbReference type="EMBL" id="TKV99511.1"/>
    </source>
</evidence>
<feature type="chain" id="PRO_5020363183" evidence="2">
    <location>
        <begin position="25"/>
        <end position="105"/>
    </location>
</feature>
<evidence type="ECO:0000313" key="4">
    <source>
        <dbReference type="Proteomes" id="UP000298652"/>
    </source>
</evidence>
<organism evidence="3 4">
    <name type="scientific">Setaria viridis</name>
    <name type="common">Green bristlegrass</name>
    <name type="synonym">Setaria italica subsp. viridis</name>
    <dbReference type="NCBI Taxonomy" id="4556"/>
    <lineage>
        <taxon>Eukaryota</taxon>
        <taxon>Viridiplantae</taxon>
        <taxon>Streptophyta</taxon>
        <taxon>Embryophyta</taxon>
        <taxon>Tracheophyta</taxon>
        <taxon>Spermatophyta</taxon>
        <taxon>Magnoliopsida</taxon>
        <taxon>Liliopsida</taxon>
        <taxon>Poales</taxon>
        <taxon>Poaceae</taxon>
        <taxon>PACMAD clade</taxon>
        <taxon>Panicoideae</taxon>
        <taxon>Panicodae</taxon>
        <taxon>Paniceae</taxon>
        <taxon>Cenchrinae</taxon>
        <taxon>Setaria</taxon>
    </lineage>
</organism>
<dbReference type="Gramene" id="TKV99511">
    <property type="protein sequence ID" value="TKV99511"/>
    <property type="gene ID" value="SEVIR_8G049166v2"/>
</dbReference>
<name>A0A4U6TDF1_SETVI</name>
<sequence>MGGRKRLLFAALLLLLCVSARLQGARCSSGVDGDGEGGGGGEGGEGGEGSEGGEGGEGGGGGRGGGGYGSGAARGSISNWRDHPLGQGALRVCGAALALAAAVLL</sequence>
<gene>
    <name evidence="3" type="ORF">SEVIR_8G049166v2</name>
</gene>
<evidence type="ECO:0000256" key="1">
    <source>
        <dbReference type="SAM" id="MobiDB-lite"/>
    </source>
</evidence>
<protein>
    <submittedName>
        <fullName evidence="3">Uncharacterized protein</fullName>
    </submittedName>
</protein>
<proteinExistence type="predicted"/>
<feature type="region of interest" description="Disordered" evidence="1">
    <location>
        <begin position="26"/>
        <end position="75"/>
    </location>
</feature>
<dbReference type="EMBL" id="CM016559">
    <property type="protein sequence ID" value="TKV99511.1"/>
    <property type="molecule type" value="Genomic_DNA"/>
</dbReference>
<dbReference type="AlphaFoldDB" id="A0A4U6TDF1"/>
<dbReference type="Proteomes" id="UP000298652">
    <property type="component" value="Chromosome 8"/>
</dbReference>
<feature type="compositionally biased region" description="Gly residues" evidence="1">
    <location>
        <begin position="36"/>
        <end position="72"/>
    </location>
</feature>
<reference evidence="3" key="1">
    <citation type="submission" date="2019-03" db="EMBL/GenBank/DDBJ databases">
        <title>WGS assembly of Setaria viridis.</title>
        <authorList>
            <person name="Huang P."/>
            <person name="Jenkins J."/>
            <person name="Grimwood J."/>
            <person name="Barry K."/>
            <person name="Healey A."/>
            <person name="Mamidi S."/>
            <person name="Sreedasyam A."/>
            <person name="Shu S."/>
            <person name="Feldman M."/>
            <person name="Wu J."/>
            <person name="Yu Y."/>
            <person name="Chen C."/>
            <person name="Johnson J."/>
            <person name="Rokhsar D."/>
            <person name="Baxter I."/>
            <person name="Schmutz J."/>
            <person name="Brutnell T."/>
            <person name="Kellogg E."/>
        </authorList>
    </citation>
    <scope>NUCLEOTIDE SEQUENCE [LARGE SCALE GENOMIC DNA]</scope>
</reference>
<keyword evidence="2" id="KW-0732">Signal</keyword>
<accession>A0A4U6TDF1</accession>
<keyword evidence="4" id="KW-1185">Reference proteome</keyword>
<feature type="signal peptide" evidence="2">
    <location>
        <begin position="1"/>
        <end position="24"/>
    </location>
</feature>